<feature type="signal peptide" evidence="1">
    <location>
        <begin position="1"/>
        <end position="23"/>
    </location>
</feature>
<dbReference type="InterPro" id="IPR024453">
    <property type="entry name" value="Peptidase_C92"/>
</dbReference>
<organism evidence="2 3">
    <name type="scientific">Cyclobacterium marinum (strain ATCC 25205 / DSM 745 / LMG 13164 / NCIMB 1802)</name>
    <name type="common">Flectobacillus marinus</name>
    <dbReference type="NCBI Taxonomy" id="880070"/>
    <lineage>
        <taxon>Bacteria</taxon>
        <taxon>Pseudomonadati</taxon>
        <taxon>Bacteroidota</taxon>
        <taxon>Cytophagia</taxon>
        <taxon>Cytophagales</taxon>
        <taxon>Cyclobacteriaceae</taxon>
        <taxon>Cyclobacterium</taxon>
    </lineage>
</organism>
<accession>G0J1B3</accession>
<evidence type="ECO:0000313" key="3">
    <source>
        <dbReference type="Proteomes" id="UP000001635"/>
    </source>
</evidence>
<dbReference type="Pfam" id="PF05708">
    <property type="entry name" value="Peptidase_C92"/>
    <property type="match status" value="1"/>
</dbReference>
<dbReference type="KEGG" id="cmr:Cycma_2814"/>
<dbReference type="HOGENOM" id="CLU_090004_0_0_10"/>
<dbReference type="SUPFAM" id="SSF54001">
    <property type="entry name" value="Cysteine proteinases"/>
    <property type="match status" value="1"/>
</dbReference>
<dbReference type="RefSeq" id="WP_014020843.1">
    <property type="nucleotide sequence ID" value="NC_015914.1"/>
</dbReference>
<dbReference type="eggNOG" id="COG0791">
    <property type="taxonomic scope" value="Bacteria"/>
</dbReference>
<reference evidence="3" key="1">
    <citation type="submission" date="2011-07" db="EMBL/GenBank/DDBJ databases">
        <title>The complete genome of Cyclobacterium marinum DSM 745.</title>
        <authorList>
            <person name="Lucas S."/>
            <person name="Han J."/>
            <person name="Lapidus A."/>
            <person name="Bruce D."/>
            <person name="Goodwin L."/>
            <person name="Pitluck S."/>
            <person name="Peters L."/>
            <person name="Kyrpides N."/>
            <person name="Mavromatis K."/>
            <person name="Ivanova N."/>
            <person name="Ovchinnikova G."/>
            <person name="Chertkov O."/>
            <person name="Detter J.C."/>
            <person name="Tapia R."/>
            <person name="Han C."/>
            <person name="Land M."/>
            <person name="Hauser L."/>
            <person name="Markowitz V."/>
            <person name="Cheng J.-F."/>
            <person name="Hugenholtz P."/>
            <person name="Woyke T."/>
            <person name="Wu D."/>
            <person name="Tindall B."/>
            <person name="Schuetze A."/>
            <person name="Brambilla E."/>
            <person name="Klenk H.-P."/>
            <person name="Eisen J.A."/>
        </authorList>
    </citation>
    <scope>NUCLEOTIDE SEQUENCE [LARGE SCALE GENOMIC DNA]</scope>
    <source>
        <strain evidence="3">ATCC 25205 / DSM 745 / LMG 13164 / NCIMB 1802</strain>
    </source>
</reference>
<dbReference type="OrthoDB" id="195541at2"/>
<dbReference type="InterPro" id="IPR038765">
    <property type="entry name" value="Papain-like_cys_pep_sf"/>
</dbReference>
<feature type="chain" id="PRO_5003400973" description="Peptidoglycan peptidase" evidence="1">
    <location>
        <begin position="24"/>
        <end position="221"/>
    </location>
</feature>
<dbReference type="Gene3D" id="3.90.1720.10">
    <property type="entry name" value="endopeptidase domain like (from Nostoc punctiforme)"/>
    <property type="match status" value="1"/>
</dbReference>
<evidence type="ECO:0008006" key="4">
    <source>
        <dbReference type="Google" id="ProtNLM"/>
    </source>
</evidence>
<gene>
    <name evidence="2" type="ordered locus">Cycma_2814</name>
</gene>
<dbReference type="STRING" id="880070.Cycma_2814"/>
<evidence type="ECO:0000256" key="1">
    <source>
        <dbReference type="SAM" id="SignalP"/>
    </source>
</evidence>
<sequence length="221" mass="24920">MKIKKLRTGLLILFHFCFLSAFGQEPWEDWKEGDILFQNGDCGDFCEAIKKVTSGYEGHSFSHNGILIGTKGEWKVLEANSQGVIVTPLKEFLYRHTNAKEVPKVHIGRLKPEYQQLIPEAIRYGKTLIGKPYDNAFDLANDAYYCSELIHFSFKEANGGEPIFATPPMTFKDPDTGQVFPVWEKYFEALNLSIPEGEPGLNPGGMSLSPALEMIHDFKKP</sequence>
<evidence type="ECO:0000313" key="2">
    <source>
        <dbReference type="EMBL" id="AEL26552.1"/>
    </source>
</evidence>
<protein>
    <recommendedName>
        <fullName evidence="4">Peptidoglycan peptidase</fullName>
    </recommendedName>
</protein>
<proteinExistence type="predicted"/>
<keyword evidence="3" id="KW-1185">Reference proteome</keyword>
<name>G0J1B3_CYCMS</name>
<dbReference type="EMBL" id="CP002955">
    <property type="protein sequence ID" value="AEL26552.1"/>
    <property type="molecule type" value="Genomic_DNA"/>
</dbReference>
<dbReference type="AlphaFoldDB" id="G0J1B3"/>
<dbReference type="Proteomes" id="UP000001635">
    <property type="component" value="Chromosome"/>
</dbReference>
<keyword evidence="1" id="KW-0732">Signal</keyword>